<gene>
    <name evidence="2" type="ORF">G6N74_20090</name>
</gene>
<dbReference type="Pfam" id="PF03992">
    <property type="entry name" value="ABM"/>
    <property type="match status" value="1"/>
</dbReference>
<comment type="caution">
    <text evidence="2">The sequence shown here is derived from an EMBL/GenBank/DDBJ whole genome shotgun (WGS) entry which is preliminary data.</text>
</comment>
<dbReference type="EMBL" id="JAAKZG010000009">
    <property type="protein sequence ID" value="NGN43375.1"/>
    <property type="molecule type" value="Genomic_DNA"/>
</dbReference>
<feature type="domain" description="ABM" evidence="1">
    <location>
        <begin position="13"/>
        <end position="73"/>
    </location>
</feature>
<dbReference type="GO" id="GO:0004497">
    <property type="term" value="F:monooxygenase activity"/>
    <property type="evidence" value="ECO:0007669"/>
    <property type="project" value="UniProtKB-KW"/>
</dbReference>
<keyword evidence="3" id="KW-1185">Reference proteome</keyword>
<dbReference type="InterPro" id="IPR011008">
    <property type="entry name" value="Dimeric_a/b-barrel"/>
</dbReference>
<dbReference type="AlphaFoldDB" id="A0A7C9R9J2"/>
<name>A0A7C9R9J2_9HYPH</name>
<proteinExistence type="predicted"/>
<evidence type="ECO:0000313" key="3">
    <source>
        <dbReference type="Proteomes" id="UP000481252"/>
    </source>
</evidence>
<dbReference type="InterPro" id="IPR007138">
    <property type="entry name" value="ABM_dom"/>
</dbReference>
<sequence length="114" mass="13155">MVEDRNFLESRPFYRVDKFAVPQAGRDEFLARVAATHALLRKQDGFVNDIILEQQSGPGEFNFVTMVEWETPDVVERVTAAVTRLHAETGFDRHEMMSRLGIRADIANYKRLEI</sequence>
<organism evidence="2 3">
    <name type="scientific">Mesorhizobium zhangyense</name>
    <dbReference type="NCBI Taxonomy" id="1776730"/>
    <lineage>
        <taxon>Bacteria</taxon>
        <taxon>Pseudomonadati</taxon>
        <taxon>Pseudomonadota</taxon>
        <taxon>Alphaproteobacteria</taxon>
        <taxon>Hyphomicrobiales</taxon>
        <taxon>Phyllobacteriaceae</taxon>
        <taxon>Mesorhizobium</taxon>
    </lineage>
</organism>
<dbReference type="Proteomes" id="UP000481252">
    <property type="component" value="Unassembled WGS sequence"/>
</dbReference>
<keyword evidence="2" id="KW-0503">Monooxygenase</keyword>
<reference evidence="2 3" key="1">
    <citation type="submission" date="2020-02" db="EMBL/GenBank/DDBJ databases">
        <title>Genome sequence of the type strain CGMCC 1.15528 of Mesorhizobium zhangyense.</title>
        <authorList>
            <person name="Gao J."/>
            <person name="Sun J."/>
        </authorList>
    </citation>
    <scope>NUCLEOTIDE SEQUENCE [LARGE SCALE GENOMIC DNA]</scope>
    <source>
        <strain evidence="2 3">CGMCC 1.15528</strain>
    </source>
</reference>
<evidence type="ECO:0000259" key="1">
    <source>
        <dbReference type="Pfam" id="PF03992"/>
    </source>
</evidence>
<evidence type="ECO:0000313" key="2">
    <source>
        <dbReference type="EMBL" id="NGN43375.1"/>
    </source>
</evidence>
<dbReference type="SUPFAM" id="SSF54909">
    <property type="entry name" value="Dimeric alpha+beta barrel"/>
    <property type="match status" value="1"/>
</dbReference>
<dbReference type="RefSeq" id="WP_165119803.1">
    <property type="nucleotide sequence ID" value="NZ_JAAKZG010000009.1"/>
</dbReference>
<protein>
    <submittedName>
        <fullName evidence="2">Antibiotic biosynthesis monooxygenase</fullName>
    </submittedName>
</protein>
<keyword evidence="2" id="KW-0560">Oxidoreductase</keyword>
<accession>A0A7C9R9J2</accession>
<dbReference type="Gene3D" id="3.30.70.100">
    <property type="match status" value="1"/>
</dbReference>